<dbReference type="Proteomes" id="UP000198939">
    <property type="component" value="Unassembled WGS sequence"/>
</dbReference>
<sequence length="159" mass="17340">MFDIFWRSVAIGIGATVLMDIWAIVLAKATGGPLPNWAPVGRWFWHLKNGKVFHDDIGTAVPCDHELALGWIGHYAVGIVYGILLVLLVGPGWLAEPTFLPAWIWAIVTVGAGWFLLQPGLGIGWAASKTPNPNKVRFLNLVAHTIFGFGLYATALLIR</sequence>
<protein>
    <recommendedName>
        <fullName evidence="6">DUF2938 domain-containing protein</fullName>
    </recommendedName>
</protein>
<evidence type="ECO:0000313" key="3">
    <source>
        <dbReference type="EMBL" id="SEN22201.1"/>
    </source>
</evidence>
<dbReference type="EMBL" id="FOCV01000003">
    <property type="protein sequence ID" value="SEN22201.1"/>
    <property type="molecule type" value="Genomic_DNA"/>
</dbReference>
<evidence type="ECO:0008006" key="6">
    <source>
        <dbReference type="Google" id="ProtNLM"/>
    </source>
</evidence>
<name>A0A1H8ERJ8_9HYPH</name>
<dbReference type="AlphaFoldDB" id="A0A1H8ERJ8"/>
<keyword evidence="5" id="KW-1185">Reference proteome</keyword>
<feature type="transmembrane region" description="Helical" evidence="1">
    <location>
        <begin position="100"/>
        <end position="117"/>
    </location>
</feature>
<evidence type="ECO:0000313" key="2">
    <source>
        <dbReference type="EMBL" id="SEH38146.1"/>
    </source>
</evidence>
<dbReference type="Proteomes" id="UP000183063">
    <property type="component" value="Unassembled WGS sequence"/>
</dbReference>
<evidence type="ECO:0000256" key="1">
    <source>
        <dbReference type="SAM" id="Phobius"/>
    </source>
</evidence>
<feature type="transmembrane region" description="Helical" evidence="1">
    <location>
        <begin position="138"/>
        <end position="158"/>
    </location>
</feature>
<evidence type="ECO:0000313" key="5">
    <source>
        <dbReference type="Proteomes" id="UP000198939"/>
    </source>
</evidence>
<gene>
    <name evidence="2" type="ORF">RTCCBAU85039_0039</name>
    <name evidence="3" type="ORF">SAMN05216228_100341</name>
</gene>
<reference evidence="2" key="2">
    <citation type="submission" date="2016-10" db="EMBL/GenBank/DDBJ databases">
        <authorList>
            <person name="de Groot N.N."/>
        </authorList>
    </citation>
    <scope>NUCLEOTIDE SEQUENCE [LARGE SCALE GENOMIC DNA]</scope>
    <source>
        <strain evidence="2">CCBAU85039</strain>
    </source>
</reference>
<proteinExistence type="predicted"/>
<dbReference type="RefSeq" id="WP_072369266.1">
    <property type="nucleotide sequence ID" value="NZ_FNXB01000001.1"/>
</dbReference>
<reference evidence="4" key="3">
    <citation type="submission" date="2016-10" db="EMBL/GenBank/DDBJ databases">
        <authorList>
            <person name="Wibberg D."/>
        </authorList>
    </citation>
    <scope>NUCLEOTIDE SEQUENCE [LARGE SCALE GENOMIC DNA]</scope>
</reference>
<dbReference type="EMBL" id="FNXB01000001">
    <property type="protein sequence ID" value="SEH38146.1"/>
    <property type="molecule type" value="Genomic_DNA"/>
</dbReference>
<keyword evidence="1" id="KW-0472">Membrane</keyword>
<dbReference type="InterPro" id="IPR021329">
    <property type="entry name" value="DUF2938"/>
</dbReference>
<keyword evidence="1" id="KW-0812">Transmembrane</keyword>
<feature type="transmembrane region" description="Helical" evidence="1">
    <location>
        <begin position="6"/>
        <end position="27"/>
    </location>
</feature>
<dbReference type="Pfam" id="PF11158">
    <property type="entry name" value="DUF2938"/>
    <property type="match status" value="1"/>
</dbReference>
<feature type="transmembrane region" description="Helical" evidence="1">
    <location>
        <begin position="75"/>
        <end position="94"/>
    </location>
</feature>
<organism evidence="2 4">
    <name type="scientific">Rhizobium tibeticum</name>
    <dbReference type="NCBI Taxonomy" id="501024"/>
    <lineage>
        <taxon>Bacteria</taxon>
        <taxon>Pseudomonadati</taxon>
        <taxon>Pseudomonadota</taxon>
        <taxon>Alphaproteobacteria</taxon>
        <taxon>Hyphomicrobiales</taxon>
        <taxon>Rhizobiaceae</taxon>
        <taxon>Rhizobium/Agrobacterium group</taxon>
        <taxon>Rhizobium</taxon>
    </lineage>
</organism>
<dbReference type="STRING" id="501024.RTCCBAU85039_0039"/>
<keyword evidence="1" id="KW-1133">Transmembrane helix</keyword>
<evidence type="ECO:0000313" key="4">
    <source>
        <dbReference type="Proteomes" id="UP000183063"/>
    </source>
</evidence>
<reference evidence="3 5" key="1">
    <citation type="submission" date="2016-10" db="EMBL/GenBank/DDBJ databases">
        <authorList>
            <person name="Varghese N."/>
            <person name="Submissions S."/>
        </authorList>
    </citation>
    <scope>NUCLEOTIDE SEQUENCE [LARGE SCALE GENOMIC DNA]</scope>
    <source>
        <strain evidence="3 5">CGMCC 1.7071</strain>
    </source>
</reference>
<accession>A0A1H8ERJ8</accession>
<dbReference type="OrthoDB" id="9812539at2"/>